<reference evidence="1 2" key="1">
    <citation type="submission" date="2024-01" db="EMBL/GenBank/DDBJ databases">
        <title>Genome insights into Plantactinospora sonchi sp. nov.</title>
        <authorList>
            <person name="Wang L."/>
        </authorList>
    </citation>
    <scope>NUCLEOTIDE SEQUENCE [LARGE SCALE GENOMIC DNA]</scope>
    <source>
        <strain evidence="1 2">NEAU-QY2</strain>
    </source>
</reference>
<comment type="caution">
    <text evidence="1">The sequence shown here is derived from an EMBL/GenBank/DDBJ whole genome shotgun (WGS) entry which is preliminary data.</text>
</comment>
<dbReference type="EMBL" id="JAZGQK010000033">
    <property type="protein sequence ID" value="MEE6262961.1"/>
    <property type="molecule type" value="Genomic_DNA"/>
</dbReference>
<sequence length="162" mass="18678">MGCDIWSYAEVRVRGEWRWTRDLFPDRADENDRDEVFPERDYRLFGFLADVRNRSRSPVIASPRGLPGDVSPGLRVEHDAWACDVHHASWLTLAELLGYDYDQVIWDRRVTRDGDGAALAVEGEGAHLTLRDFLGRRYFDRLAALASLGDPADVRIVFWFDH</sequence>
<accession>A0ABU7S2I1</accession>
<protein>
    <submittedName>
        <fullName evidence="1">Uncharacterized protein</fullName>
    </submittedName>
</protein>
<dbReference type="Proteomes" id="UP001332243">
    <property type="component" value="Unassembled WGS sequence"/>
</dbReference>
<name>A0ABU7S2I1_9ACTN</name>
<organism evidence="1 2">
    <name type="scientific">Plantactinospora sonchi</name>
    <dbReference type="NCBI Taxonomy" id="1544735"/>
    <lineage>
        <taxon>Bacteria</taxon>
        <taxon>Bacillati</taxon>
        <taxon>Actinomycetota</taxon>
        <taxon>Actinomycetes</taxon>
        <taxon>Micromonosporales</taxon>
        <taxon>Micromonosporaceae</taxon>
        <taxon>Plantactinospora</taxon>
    </lineage>
</organism>
<evidence type="ECO:0000313" key="1">
    <source>
        <dbReference type="EMBL" id="MEE6262961.1"/>
    </source>
</evidence>
<proteinExistence type="predicted"/>
<keyword evidence="2" id="KW-1185">Reference proteome</keyword>
<evidence type="ECO:0000313" key="2">
    <source>
        <dbReference type="Proteomes" id="UP001332243"/>
    </source>
</evidence>
<dbReference type="RefSeq" id="WP_331217897.1">
    <property type="nucleotide sequence ID" value="NZ_JAZGQK010000033.1"/>
</dbReference>
<gene>
    <name evidence="1" type="ORF">V1633_31230</name>
</gene>